<dbReference type="AlphaFoldDB" id="A0A0B6YDG8"/>
<dbReference type="EMBL" id="HACG01006675">
    <property type="protein sequence ID" value="CEK53540.1"/>
    <property type="molecule type" value="Transcribed_RNA"/>
</dbReference>
<feature type="non-terminal residue" evidence="2">
    <location>
        <position position="102"/>
    </location>
</feature>
<organism evidence="2">
    <name type="scientific">Arion vulgaris</name>
    <dbReference type="NCBI Taxonomy" id="1028688"/>
    <lineage>
        <taxon>Eukaryota</taxon>
        <taxon>Metazoa</taxon>
        <taxon>Spiralia</taxon>
        <taxon>Lophotrochozoa</taxon>
        <taxon>Mollusca</taxon>
        <taxon>Gastropoda</taxon>
        <taxon>Heterobranchia</taxon>
        <taxon>Euthyneura</taxon>
        <taxon>Panpulmonata</taxon>
        <taxon>Eupulmonata</taxon>
        <taxon>Stylommatophora</taxon>
        <taxon>Helicina</taxon>
        <taxon>Arionoidea</taxon>
        <taxon>Arionidae</taxon>
        <taxon>Arion</taxon>
    </lineage>
</organism>
<name>A0A0B6YDG8_9EUPU</name>
<gene>
    <name evidence="2" type="primary">ORF20659</name>
</gene>
<evidence type="ECO:0000313" key="2">
    <source>
        <dbReference type="EMBL" id="CEK53540.1"/>
    </source>
</evidence>
<feature type="region of interest" description="Disordered" evidence="1">
    <location>
        <begin position="64"/>
        <end position="102"/>
    </location>
</feature>
<feature type="compositionally biased region" description="Low complexity" evidence="1">
    <location>
        <begin position="82"/>
        <end position="102"/>
    </location>
</feature>
<evidence type="ECO:0000256" key="1">
    <source>
        <dbReference type="SAM" id="MobiDB-lite"/>
    </source>
</evidence>
<reference evidence="2" key="1">
    <citation type="submission" date="2014-12" db="EMBL/GenBank/DDBJ databases">
        <title>Insight into the proteome of Arion vulgaris.</title>
        <authorList>
            <person name="Aradska J."/>
            <person name="Bulat T."/>
            <person name="Smidak R."/>
            <person name="Sarate P."/>
            <person name="Gangsoo J."/>
            <person name="Sialana F."/>
            <person name="Bilban M."/>
            <person name="Lubec G."/>
        </authorList>
    </citation>
    <scope>NUCLEOTIDE SEQUENCE</scope>
    <source>
        <tissue evidence="2">Skin</tissue>
    </source>
</reference>
<sequence length="102" mass="11250">MPLEHATIHRTDTEVTLLKFVDTEIPRQPKRSTCSLTSDTTSVFSERSGSTVLLYQAPCRCGARNIPSSDSSSSEIRNAYASLHSHNTSLHSHNTSLHSHNT</sequence>
<protein>
    <submittedName>
        <fullName evidence="2">Uncharacterized protein</fullName>
    </submittedName>
</protein>
<accession>A0A0B6YDG8</accession>
<proteinExistence type="predicted"/>